<dbReference type="AlphaFoldDB" id="T0BAG9"/>
<evidence type="ECO:0000256" key="6">
    <source>
        <dbReference type="ARBA" id="ARBA00023015"/>
    </source>
</evidence>
<dbReference type="GO" id="GO:0000976">
    <property type="term" value="F:transcription cis-regulatory region binding"/>
    <property type="evidence" value="ECO:0007669"/>
    <property type="project" value="TreeGrafter"/>
</dbReference>
<dbReference type="PANTHER" id="PTHR33202">
    <property type="entry name" value="ZINC UPTAKE REGULATION PROTEIN"/>
    <property type="match status" value="1"/>
</dbReference>
<evidence type="ECO:0000313" key="11">
    <source>
        <dbReference type="EMBL" id="UNO47823.1"/>
    </source>
</evidence>
<comment type="subcellular location">
    <subcellularLocation>
        <location evidence="1">Cytoplasm</location>
    </subcellularLocation>
</comment>
<feature type="binding site" evidence="10">
    <location>
        <position position="127"/>
    </location>
    <ligand>
        <name>Fe cation</name>
        <dbReference type="ChEBI" id="CHEBI:24875"/>
    </ligand>
</feature>
<accession>T0BAG9</accession>
<dbReference type="PANTHER" id="PTHR33202:SF1">
    <property type="entry name" value="FERRIC UPTAKE REGULATION PROTEIN"/>
    <property type="match status" value="1"/>
</dbReference>
<organism evidence="11 12">
    <name type="scientific">Alicyclobacillus acidoterrestris (strain ATCC 49025 / DSM 3922 / CIP 106132 / NCIMB 13137 / GD3B)</name>
    <dbReference type="NCBI Taxonomy" id="1356854"/>
    <lineage>
        <taxon>Bacteria</taxon>
        <taxon>Bacillati</taxon>
        <taxon>Bacillota</taxon>
        <taxon>Bacilli</taxon>
        <taxon>Bacillales</taxon>
        <taxon>Alicyclobacillaceae</taxon>
        <taxon>Alicyclobacillus</taxon>
    </lineage>
</organism>
<evidence type="ECO:0000256" key="9">
    <source>
        <dbReference type="PIRSR" id="PIRSR602481-1"/>
    </source>
</evidence>
<keyword evidence="4" id="KW-0678">Repressor</keyword>
<dbReference type="GO" id="GO:0005737">
    <property type="term" value="C:cytoplasm"/>
    <property type="evidence" value="ECO:0007669"/>
    <property type="project" value="UniProtKB-SubCell"/>
</dbReference>
<evidence type="ECO:0000256" key="3">
    <source>
        <dbReference type="ARBA" id="ARBA00022490"/>
    </source>
</evidence>
<dbReference type="CDD" id="cd07153">
    <property type="entry name" value="Fur_like"/>
    <property type="match status" value="1"/>
</dbReference>
<keyword evidence="10" id="KW-0408">Iron</keyword>
<feature type="binding site" evidence="10">
    <location>
        <position position="92"/>
    </location>
    <ligand>
        <name>Fe cation</name>
        <dbReference type="ChEBI" id="CHEBI:24875"/>
    </ligand>
</feature>
<dbReference type="InterPro" id="IPR036388">
    <property type="entry name" value="WH-like_DNA-bd_sf"/>
</dbReference>
<evidence type="ECO:0000256" key="2">
    <source>
        <dbReference type="ARBA" id="ARBA00007957"/>
    </source>
</evidence>
<proteinExistence type="inferred from homology"/>
<dbReference type="Gene3D" id="1.10.10.10">
    <property type="entry name" value="Winged helix-like DNA-binding domain superfamily/Winged helix DNA-binding domain"/>
    <property type="match status" value="1"/>
</dbReference>
<feature type="binding site" evidence="9">
    <location>
        <position position="101"/>
    </location>
    <ligand>
        <name>Zn(2+)</name>
        <dbReference type="ChEBI" id="CHEBI:29105"/>
    </ligand>
</feature>
<sequence length="142" mass="16604">MEITTDAILRRLKRAGLKFTGKRQETVDFFVKNKDKYLSAKEVYEHVRKTYPNISYDTIYRTLATLLEHNVIEHMEFSDDAAKYRLMCHEQHHHHLVCVNCGATFAIDECPMNNLNGLVKDFQVINHRFEVYGYCAKCRAAS</sequence>
<evidence type="ECO:0000256" key="7">
    <source>
        <dbReference type="ARBA" id="ARBA00023125"/>
    </source>
</evidence>
<evidence type="ECO:0000256" key="8">
    <source>
        <dbReference type="ARBA" id="ARBA00023163"/>
    </source>
</evidence>
<keyword evidence="5 9" id="KW-0862">Zinc</keyword>
<gene>
    <name evidence="11" type="ORF">K1I37_14155</name>
</gene>
<dbReference type="Gene3D" id="3.30.1490.190">
    <property type="match status" value="1"/>
</dbReference>
<dbReference type="GO" id="GO:1900376">
    <property type="term" value="P:regulation of secondary metabolite biosynthetic process"/>
    <property type="evidence" value="ECO:0007669"/>
    <property type="project" value="TreeGrafter"/>
</dbReference>
<dbReference type="InterPro" id="IPR002481">
    <property type="entry name" value="FUR"/>
</dbReference>
<evidence type="ECO:0000256" key="1">
    <source>
        <dbReference type="ARBA" id="ARBA00004496"/>
    </source>
</evidence>
<dbReference type="InterPro" id="IPR036390">
    <property type="entry name" value="WH_DNA-bd_sf"/>
</dbReference>
<accession>A0A9E6ZG83</accession>
<comment type="cofactor">
    <cofactor evidence="9">
        <name>Zn(2+)</name>
        <dbReference type="ChEBI" id="CHEBI:29105"/>
    </cofactor>
    <text evidence="9">Binds 1 zinc ion per subunit.</text>
</comment>
<evidence type="ECO:0000256" key="4">
    <source>
        <dbReference type="ARBA" id="ARBA00022491"/>
    </source>
</evidence>
<name>T0BAG9_ALIAG</name>
<dbReference type="Proteomes" id="UP000829401">
    <property type="component" value="Chromosome"/>
</dbReference>
<keyword evidence="3" id="KW-0963">Cytoplasm</keyword>
<keyword evidence="12" id="KW-1185">Reference proteome</keyword>
<reference evidence="12" key="1">
    <citation type="journal article" date="2022" name="G3 (Bethesda)">
        <title>Unveiling the complete genome sequence of Alicyclobacillus acidoterrestris DSM 3922T, a taint-producing strain.</title>
        <authorList>
            <person name="Leonardo I.C."/>
            <person name="Barreto Crespo M.T."/>
            <person name="Gaspar F.B."/>
        </authorList>
    </citation>
    <scope>NUCLEOTIDE SEQUENCE [LARGE SCALE GENOMIC DNA]</scope>
    <source>
        <strain evidence="12">DSM 3922</strain>
    </source>
</reference>
<dbReference type="EMBL" id="CP080467">
    <property type="protein sequence ID" value="UNO47823.1"/>
    <property type="molecule type" value="Genomic_DNA"/>
</dbReference>
<dbReference type="InterPro" id="IPR043135">
    <property type="entry name" value="Fur_C"/>
</dbReference>
<evidence type="ECO:0000256" key="5">
    <source>
        <dbReference type="ARBA" id="ARBA00022833"/>
    </source>
</evidence>
<dbReference type="GO" id="GO:0045892">
    <property type="term" value="P:negative regulation of DNA-templated transcription"/>
    <property type="evidence" value="ECO:0007669"/>
    <property type="project" value="TreeGrafter"/>
</dbReference>
<dbReference type="eggNOG" id="COG0735">
    <property type="taxonomic scope" value="Bacteria"/>
</dbReference>
<protein>
    <submittedName>
        <fullName evidence="11">Transcriptional repressor</fullName>
    </submittedName>
</protein>
<dbReference type="GO" id="GO:0003700">
    <property type="term" value="F:DNA-binding transcription factor activity"/>
    <property type="evidence" value="ECO:0007669"/>
    <property type="project" value="InterPro"/>
</dbReference>
<evidence type="ECO:0000313" key="12">
    <source>
        <dbReference type="Proteomes" id="UP000829401"/>
    </source>
</evidence>
<dbReference type="KEGG" id="aaco:K1I37_14155"/>
<dbReference type="RefSeq" id="WP_021298630.1">
    <property type="nucleotide sequence ID" value="NZ_AURB01000200.1"/>
</dbReference>
<feature type="binding site" evidence="9">
    <location>
        <position position="98"/>
    </location>
    <ligand>
        <name>Zn(2+)</name>
        <dbReference type="ChEBI" id="CHEBI:29105"/>
    </ligand>
</feature>
<comment type="cofactor">
    <cofactor evidence="10">
        <name>Mn(2+)</name>
        <dbReference type="ChEBI" id="CHEBI:29035"/>
    </cofactor>
    <cofactor evidence="10">
        <name>Fe(2+)</name>
        <dbReference type="ChEBI" id="CHEBI:29033"/>
    </cofactor>
    <text evidence="10">Binds 1 Mn(2+) or Fe(2+) ion per subunit.</text>
</comment>
<feature type="binding site" evidence="9">
    <location>
        <position position="135"/>
    </location>
    <ligand>
        <name>Zn(2+)</name>
        <dbReference type="ChEBI" id="CHEBI:29105"/>
    </ligand>
</feature>
<keyword evidence="6" id="KW-0805">Transcription regulation</keyword>
<feature type="binding site" evidence="9">
    <location>
        <position position="138"/>
    </location>
    <ligand>
        <name>Zn(2+)</name>
        <dbReference type="ChEBI" id="CHEBI:29105"/>
    </ligand>
</feature>
<dbReference type="STRING" id="1356854.N007_17460"/>
<comment type="similarity">
    <text evidence="2">Belongs to the Fur family.</text>
</comment>
<keyword evidence="9" id="KW-0479">Metal-binding</keyword>
<dbReference type="OrthoDB" id="8659436at2"/>
<evidence type="ECO:0000256" key="10">
    <source>
        <dbReference type="PIRSR" id="PIRSR602481-2"/>
    </source>
</evidence>
<keyword evidence="7" id="KW-0238">DNA-binding</keyword>
<dbReference type="GO" id="GO:0008270">
    <property type="term" value="F:zinc ion binding"/>
    <property type="evidence" value="ECO:0007669"/>
    <property type="project" value="TreeGrafter"/>
</dbReference>
<keyword evidence="8" id="KW-0804">Transcription</keyword>
<dbReference type="SUPFAM" id="SSF46785">
    <property type="entry name" value="Winged helix' DNA-binding domain"/>
    <property type="match status" value="1"/>
</dbReference>
<dbReference type="Pfam" id="PF01475">
    <property type="entry name" value="FUR"/>
    <property type="match status" value="1"/>
</dbReference>